<feature type="transmembrane region" description="Helical" evidence="1">
    <location>
        <begin position="47"/>
        <end position="70"/>
    </location>
</feature>
<evidence type="ECO:0000256" key="1">
    <source>
        <dbReference type="SAM" id="Phobius"/>
    </source>
</evidence>
<accession>A0ABD5T7I6</accession>
<feature type="transmembrane region" description="Helical" evidence="1">
    <location>
        <begin position="115"/>
        <end position="132"/>
    </location>
</feature>
<feature type="transmembrane region" description="Helical" evidence="1">
    <location>
        <begin position="310"/>
        <end position="329"/>
    </location>
</feature>
<sequence>MLHRLVYPAVTSAARTWPDRGGDWIDPDDDLARACAFFDLPVDADEIAAAAATVAVLVGVCGFTVALAWARFVGTMAGTLSGLFAVGVAVAVGWIGYSGLRLAPVVAAAVARTRAVADATTVVSAIALSLRLTPVPERAVRFAATSGTSQLHRSLAAHADRAALTGAVDAGLSAFAAEWHEWFPALDRSVSLLLAAADAEEGRDRTRLLDRAVAAVEGDLRHRAASFAGDLRAPVTGLYAFGVLLPLALVGTLPAAVAAGVSIPAWGFATTYVLVLPAALAVAAGRLLLRRPVALPAPRIDATHPAVPDRRALALLAGATAAVAGWFVAPVVVSGWASPVLAVGVGVGTGAWVHLHPRREVRRTVEERDRGLSDALTLVGRRVADGEAVERALPAVAASLTGPTANAFTEASRRQSALGVPVAVALAGDGAPFAPERGAGGRAAGAVIGITAAATEGRPAGDALVAHADRLDALAAAERAGRRELAAVTGTLRDTAALFGPLVGGATVALAARLDRLGGFDGVESAGGGAVAGEAAGLSASLVGPVVGVYVLTLAATLTALATGLERGLDPTVVGYRVGIALVTASGAFVVGHVAVAMLVG</sequence>
<feature type="transmembrane region" description="Helical" evidence="1">
    <location>
        <begin position="77"/>
        <end position="95"/>
    </location>
</feature>
<name>A0ABD5T7I6_9EURY</name>
<dbReference type="AlphaFoldDB" id="A0ABD5T7I6"/>
<gene>
    <name evidence="2" type="ORF">ACFQFD_04410</name>
</gene>
<dbReference type="GeneID" id="81208262"/>
<keyword evidence="1" id="KW-0812">Transmembrane</keyword>
<proteinExistence type="predicted"/>
<feature type="transmembrane region" description="Helical" evidence="1">
    <location>
        <begin position="574"/>
        <end position="600"/>
    </location>
</feature>
<reference evidence="2 3" key="1">
    <citation type="journal article" date="2019" name="Int. J. Syst. Evol. Microbiol.">
        <title>The Global Catalogue of Microorganisms (GCM) 10K type strain sequencing project: providing services to taxonomists for standard genome sequencing and annotation.</title>
        <authorList>
            <consortium name="The Broad Institute Genomics Platform"/>
            <consortium name="The Broad Institute Genome Sequencing Center for Infectious Disease"/>
            <person name="Wu L."/>
            <person name="Ma J."/>
        </authorList>
    </citation>
    <scope>NUCLEOTIDE SEQUENCE [LARGE SCALE GENOMIC DNA]</scope>
    <source>
        <strain evidence="2 3">SYNS20</strain>
    </source>
</reference>
<organism evidence="2 3">
    <name type="scientific">Halobaculum halobium</name>
    <dbReference type="NCBI Taxonomy" id="3032281"/>
    <lineage>
        <taxon>Archaea</taxon>
        <taxon>Methanobacteriati</taxon>
        <taxon>Methanobacteriota</taxon>
        <taxon>Stenosarchaea group</taxon>
        <taxon>Halobacteria</taxon>
        <taxon>Halobacteriales</taxon>
        <taxon>Haloferacaceae</taxon>
        <taxon>Halobaculum</taxon>
    </lineage>
</organism>
<feature type="transmembrane region" description="Helical" evidence="1">
    <location>
        <begin position="542"/>
        <end position="562"/>
    </location>
</feature>
<evidence type="ECO:0000313" key="3">
    <source>
        <dbReference type="Proteomes" id="UP001596443"/>
    </source>
</evidence>
<dbReference type="Proteomes" id="UP001596443">
    <property type="component" value="Unassembled WGS sequence"/>
</dbReference>
<keyword evidence="1" id="KW-1133">Transmembrane helix</keyword>
<keyword evidence="3" id="KW-1185">Reference proteome</keyword>
<feature type="transmembrane region" description="Helical" evidence="1">
    <location>
        <begin position="335"/>
        <end position="355"/>
    </location>
</feature>
<feature type="transmembrane region" description="Helical" evidence="1">
    <location>
        <begin position="265"/>
        <end position="289"/>
    </location>
</feature>
<dbReference type="EMBL" id="JBHSWX010000012">
    <property type="protein sequence ID" value="MFC6785241.1"/>
    <property type="molecule type" value="Genomic_DNA"/>
</dbReference>
<feature type="transmembrane region" description="Helical" evidence="1">
    <location>
        <begin position="238"/>
        <end position="259"/>
    </location>
</feature>
<dbReference type="RefSeq" id="WP_284062103.1">
    <property type="nucleotide sequence ID" value="NZ_CP126158.1"/>
</dbReference>
<protein>
    <recommendedName>
        <fullName evidence="4">Type II secretion system protein</fullName>
    </recommendedName>
</protein>
<evidence type="ECO:0000313" key="2">
    <source>
        <dbReference type="EMBL" id="MFC6785241.1"/>
    </source>
</evidence>
<comment type="caution">
    <text evidence="2">The sequence shown here is derived from an EMBL/GenBank/DDBJ whole genome shotgun (WGS) entry which is preliminary data.</text>
</comment>
<evidence type="ECO:0008006" key="4">
    <source>
        <dbReference type="Google" id="ProtNLM"/>
    </source>
</evidence>
<keyword evidence="1" id="KW-0472">Membrane</keyword>